<evidence type="ECO:0000313" key="2">
    <source>
        <dbReference type="Proteomes" id="UP000252558"/>
    </source>
</evidence>
<reference evidence="1 2" key="1">
    <citation type="submission" date="2018-07" db="EMBL/GenBank/DDBJ databases">
        <title>Corallincola holothuriorum sp. nov., a new facultative anaerobe isolated from sea cucumber Apostichopus japonicus.</title>
        <authorList>
            <person name="Xia H."/>
        </authorList>
    </citation>
    <scope>NUCLEOTIDE SEQUENCE [LARGE SCALE GENOMIC DNA]</scope>
    <source>
        <strain evidence="1 2">C4</strain>
    </source>
</reference>
<dbReference type="AlphaFoldDB" id="A0A368N3R5"/>
<dbReference type="Proteomes" id="UP000252558">
    <property type="component" value="Unassembled WGS sequence"/>
</dbReference>
<dbReference type="RefSeq" id="WP_114339410.1">
    <property type="nucleotide sequence ID" value="NZ_QPID01000011.1"/>
</dbReference>
<organism evidence="1 2">
    <name type="scientific">Corallincola holothuriorum</name>
    <dbReference type="NCBI Taxonomy" id="2282215"/>
    <lineage>
        <taxon>Bacteria</taxon>
        <taxon>Pseudomonadati</taxon>
        <taxon>Pseudomonadota</taxon>
        <taxon>Gammaproteobacteria</taxon>
        <taxon>Alteromonadales</taxon>
        <taxon>Psychromonadaceae</taxon>
        <taxon>Corallincola</taxon>
    </lineage>
</organism>
<proteinExistence type="predicted"/>
<dbReference type="OrthoDB" id="756394at2"/>
<dbReference type="EMBL" id="QPID01000011">
    <property type="protein sequence ID" value="RCU45207.1"/>
    <property type="molecule type" value="Genomic_DNA"/>
</dbReference>
<comment type="caution">
    <text evidence="1">The sequence shown here is derived from an EMBL/GenBank/DDBJ whole genome shotgun (WGS) entry which is preliminary data.</text>
</comment>
<sequence>MIDQESRIQFAELIRSLCSGNITNDDFEDSVPFQSEDRAISAVFYYGAWGIYSDMKEYKLRGKNRLSREDKEYAAKLILFLKSGFEYEWPVRNRKRSLLHRFTFGLFGEIEPDPWSLVGDKTAWPFLNISQLEQAKRQYGYLGKNT</sequence>
<gene>
    <name evidence="1" type="ORF">DU002_15910</name>
</gene>
<protein>
    <submittedName>
        <fullName evidence="1">Uncharacterized protein</fullName>
    </submittedName>
</protein>
<name>A0A368N3R5_9GAMM</name>
<accession>A0A368N3R5</accession>
<keyword evidence="2" id="KW-1185">Reference proteome</keyword>
<evidence type="ECO:0000313" key="1">
    <source>
        <dbReference type="EMBL" id="RCU45207.1"/>
    </source>
</evidence>